<organism evidence="1">
    <name type="scientific">Rhizophora mucronata</name>
    <name type="common">Asiatic mangrove</name>
    <dbReference type="NCBI Taxonomy" id="61149"/>
    <lineage>
        <taxon>Eukaryota</taxon>
        <taxon>Viridiplantae</taxon>
        <taxon>Streptophyta</taxon>
        <taxon>Embryophyta</taxon>
        <taxon>Tracheophyta</taxon>
        <taxon>Spermatophyta</taxon>
        <taxon>Magnoliopsida</taxon>
        <taxon>eudicotyledons</taxon>
        <taxon>Gunneridae</taxon>
        <taxon>Pentapetalae</taxon>
        <taxon>rosids</taxon>
        <taxon>fabids</taxon>
        <taxon>Malpighiales</taxon>
        <taxon>Rhizophoraceae</taxon>
        <taxon>Rhizophora</taxon>
    </lineage>
</organism>
<evidence type="ECO:0000313" key="1">
    <source>
        <dbReference type="EMBL" id="MBX65830.1"/>
    </source>
</evidence>
<reference evidence="1" key="1">
    <citation type="submission" date="2018-02" db="EMBL/GenBank/DDBJ databases">
        <title>Rhizophora mucronata_Transcriptome.</title>
        <authorList>
            <person name="Meera S.P."/>
            <person name="Sreeshan A."/>
            <person name="Augustine A."/>
        </authorList>
    </citation>
    <scope>NUCLEOTIDE SEQUENCE</scope>
    <source>
        <tissue evidence="1">Leaf</tissue>
    </source>
</reference>
<protein>
    <submittedName>
        <fullName evidence="1">Uncharacterized protein</fullName>
    </submittedName>
</protein>
<accession>A0A2P2QFL1</accession>
<sequence>MFKLEPHTPISYKREQETTGHSIIVLPLLEQLH</sequence>
<name>A0A2P2QFL1_RHIMU</name>
<dbReference type="EMBL" id="GGEC01085346">
    <property type="protein sequence ID" value="MBX65830.1"/>
    <property type="molecule type" value="Transcribed_RNA"/>
</dbReference>
<dbReference type="AlphaFoldDB" id="A0A2P2QFL1"/>
<proteinExistence type="predicted"/>